<dbReference type="EMBL" id="JAWLNX010000015">
    <property type="protein sequence ID" value="MEB3369886.1"/>
    <property type="molecule type" value="Genomic_DNA"/>
</dbReference>
<accession>A0ABU6AEL4</accession>
<organism evidence="2 3">
    <name type="scientific">Saccharopolyspora mangrovi</name>
    <dbReference type="NCBI Taxonomy" id="3082379"/>
    <lineage>
        <taxon>Bacteria</taxon>
        <taxon>Bacillati</taxon>
        <taxon>Actinomycetota</taxon>
        <taxon>Actinomycetes</taxon>
        <taxon>Pseudonocardiales</taxon>
        <taxon>Pseudonocardiaceae</taxon>
        <taxon>Saccharopolyspora</taxon>
    </lineage>
</organism>
<comment type="caution">
    <text evidence="2">The sequence shown here is derived from an EMBL/GenBank/DDBJ whole genome shotgun (WGS) entry which is preliminary data.</text>
</comment>
<name>A0ABU6AEL4_9PSEU</name>
<feature type="region of interest" description="Disordered" evidence="1">
    <location>
        <begin position="1"/>
        <end position="22"/>
    </location>
</feature>
<gene>
    <name evidence="2" type="ORF">R4I43_20975</name>
</gene>
<feature type="region of interest" description="Disordered" evidence="1">
    <location>
        <begin position="128"/>
        <end position="170"/>
    </location>
</feature>
<protein>
    <submittedName>
        <fullName evidence="2">DUF5994 family protein</fullName>
    </submittedName>
</protein>
<evidence type="ECO:0000313" key="3">
    <source>
        <dbReference type="Proteomes" id="UP001327093"/>
    </source>
</evidence>
<dbReference type="InterPro" id="IPR046036">
    <property type="entry name" value="DUF5994"/>
</dbReference>
<reference evidence="2 3" key="1">
    <citation type="submission" date="2023-10" db="EMBL/GenBank/DDBJ databases">
        <title>Saccharopolyspora sp. nov., isolated from mangrove soil.</title>
        <authorList>
            <person name="Lu Y."/>
            <person name="Liu W."/>
        </authorList>
    </citation>
    <scope>NUCLEOTIDE SEQUENCE [LARGE SCALE GENOMIC DNA]</scope>
    <source>
        <strain evidence="2 3">S2-29</strain>
    </source>
</reference>
<keyword evidence="3" id="KW-1185">Reference proteome</keyword>
<dbReference type="Proteomes" id="UP001327093">
    <property type="component" value="Unassembled WGS sequence"/>
</dbReference>
<evidence type="ECO:0000256" key="1">
    <source>
        <dbReference type="SAM" id="MobiDB-lite"/>
    </source>
</evidence>
<dbReference type="RefSeq" id="WP_324267371.1">
    <property type="nucleotide sequence ID" value="NZ_JAWLNX010000015.1"/>
</dbReference>
<evidence type="ECO:0000313" key="2">
    <source>
        <dbReference type="EMBL" id="MEB3369886.1"/>
    </source>
</evidence>
<dbReference type="Pfam" id="PF19457">
    <property type="entry name" value="DUF5994"/>
    <property type="match status" value="1"/>
</dbReference>
<sequence>MGPDQPRTSTAPRFTLKPTPSARGYVDGAWWPRSNDPATEFPALLSAITTDCGPVTRLSYNLSTWGASPKRLAVGGHPVRIEGFRTLDPRTVSLTDPSGHRTVLLVVPPEATERRGHALLARAAAPDNLASPRDLLDDEPDPLAASIPEQADESPESRWETEGGHLLADR</sequence>
<proteinExistence type="predicted"/>
<feature type="compositionally biased region" description="Basic and acidic residues" evidence="1">
    <location>
        <begin position="155"/>
        <end position="170"/>
    </location>
</feature>
<feature type="compositionally biased region" description="Polar residues" evidence="1">
    <location>
        <begin position="1"/>
        <end position="12"/>
    </location>
</feature>